<accession>A0A949JVY0</accession>
<evidence type="ECO:0000259" key="2">
    <source>
        <dbReference type="Pfam" id="PF07811"/>
    </source>
</evidence>
<comment type="caution">
    <text evidence="3">The sequence shown here is derived from an EMBL/GenBank/DDBJ whole genome shotgun (WGS) entry which is preliminary data.</text>
</comment>
<dbReference type="Pfam" id="PF07811">
    <property type="entry name" value="TadE"/>
    <property type="match status" value="1"/>
</dbReference>
<sequence length="262" mass="28796">MGAPEILHRLRASLCTSARGSMTVEAAVILPFVLFVLLSMMYFTEALRIQRQIQDAAVQTSLHMSQYAYKGDLTQIYAYGKIKDYLSKSEQDFSMIKGGAAGISCLLSDTLDDADRVDLVVSYTLKLPYNVIGLPGIPVVQRACTRGWTGYEPDAYGKEEEQIVYVTEHGTVYHKTSECSHIDLTVRSADYQNLSSLRNEEGQKFSACEKCGGKPILAGRIFITNTGDCYHTTSECSGLKRGVLAIPISQAADYRPCSRCGG</sequence>
<protein>
    <submittedName>
        <fullName evidence="3">Pilus assembly protein</fullName>
    </submittedName>
</protein>
<proteinExistence type="predicted"/>
<organism evidence="3 4">
    <name type="scientific">Diplocloster agilis</name>
    <dbReference type="NCBI Taxonomy" id="2850323"/>
    <lineage>
        <taxon>Bacteria</taxon>
        <taxon>Bacillati</taxon>
        <taxon>Bacillota</taxon>
        <taxon>Clostridia</taxon>
        <taxon>Lachnospirales</taxon>
        <taxon>Lachnospiraceae</taxon>
        <taxon>Diplocloster</taxon>
    </lineage>
</organism>
<keyword evidence="1" id="KW-1133">Transmembrane helix</keyword>
<keyword evidence="1" id="KW-0812">Transmembrane</keyword>
<dbReference type="AlphaFoldDB" id="A0A949JVY0"/>
<dbReference type="Proteomes" id="UP000712157">
    <property type="component" value="Unassembled WGS sequence"/>
</dbReference>
<evidence type="ECO:0000313" key="3">
    <source>
        <dbReference type="EMBL" id="MBU9736145.1"/>
    </source>
</evidence>
<reference evidence="3" key="1">
    <citation type="submission" date="2021-06" db="EMBL/GenBank/DDBJ databases">
        <title>Description of novel taxa of the family Lachnospiraceae.</title>
        <authorList>
            <person name="Chaplin A.V."/>
            <person name="Sokolova S.R."/>
            <person name="Pikina A.P."/>
            <person name="Korzhanova M."/>
            <person name="Belova V."/>
            <person name="Korostin D."/>
            <person name="Efimov B.A."/>
        </authorList>
    </citation>
    <scope>NUCLEOTIDE SEQUENCE</scope>
    <source>
        <strain evidence="3">ASD5720</strain>
    </source>
</reference>
<evidence type="ECO:0000313" key="4">
    <source>
        <dbReference type="Proteomes" id="UP000712157"/>
    </source>
</evidence>
<gene>
    <name evidence="3" type="ORF">KTH89_06315</name>
</gene>
<feature type="transmembrane region" description="Helical" evidence="1">
    <location>
        <begin position="26"/>
        <end position="44"/>
    </location>
</feature>
<dbReference type="RefSeq" id="WP_238721074.1">
    <property type="nucleotide sequence ID" value="NZ_JAHQCW010000007.1"/>
</dbReference>
<feature type="domain" description="TadE-like" evidence="2">
    <location>
        <begin position="20"/>
        <end position="57"/>
    </location>
</feature>
<keyword evidence="1" id="KW-0472">Membrane</keyword>
<dbReference type="EMBL" id="JAHQCW010000007">
    <property type="protein sequence ID" value="MBU9736145.1"/>
    <property type="molecule type" value="Genomic_DNA"/>
</dbReference>
<keyword evidence="4" id="KW-1185">Reference proteome</keyword>
<dbReference type="InterPro" id="IPR012495">
    <property type="entry name" value="TadE-like_dom"/>
</dbReference>
<evidence type="ECO:0000256" key="1">
    <source>
        <dbReference type="SAM" id="Phobius"/>
    </source>
</evidence>
<name>A0A949JVY0_9FIRM</name>